<dbReference type="InterPro" id="IPR001917">
    <property type="entry name" value="Aminotrans_II_pyridoxalP_BS"/>
</dbReference>
<comment type="cofactor">
    <cofactor evidence="1 10">
        <name>pyridoxal 5'-phosphate</name>
        <dbReference type="ChEBI" id="CHEBI:597326"/>
    </cofactor>
</comment>
<dbReference type="InterPro" id="IPR015422">
    <property type="entry name" value="PyrdxlP-dep_Trfase_small"/>
</dbReference>
<evidence type="ECO:0000256" key="3">
    <source>
        <dbReference type="ARBA" id="ARBA00007970"/>
    </source>
</evidence>
<keyword evidence="7 12" id="KW-0808">Transferase</keyword>
<reference evidence="12" key="1">
    <citation type="journal article" date="2019" name="Int. J. Food Microbiol.">
        <title>Developing a novel molecular serotyping system based on capsular polysaccharide synthesis gene clusters of Vibrio parahaemolyticus.</title>
        <authorList>
            <person name="Pang Y."/>
            <person name="Guo X."/>
            <person name="Tian X."/>
            <person name="Liu F."/>
            <person name="Wang L."/>
            <person name="Wu J."/>
            <person name="Zhang S."/>
            <person name="Li S."/>
            <person name="Liu B."/>
        </authorList>
    </citation>
    <scope>NUCLEOTIDE SEQUENCE</scope>
    <source>
        <strain evidence="12">G2922</strain>
    </source>
</reference>
<dbReference type="EC" id="2.6.1.9" evidence="5"/>
<dbReference type="GO" id="GO:0004400">
    <property type="term" value="F:histidinol-phosphate transaminase activity"/>
    <property type="evidence" value="ECO:0007669"/>
    <property type="project" value="UniProtKB-EC"/>
</dbReference>
<dbReference type="Pfam" id="PF00155">
    <property type="entry name" value="Aminotran_1_2"/>
    <property type="match status" value="1"/>
</dbReference>
<dbReference type="InterPro" id="IPR015424">
    <property type="entry name" value="PyrdxlP-dep_Trfase"/>
</dbReference>
<dbReference type="NCBIfam" id="TIGR01141">
    <property type="entry name" value="hisC"/>
    <property type="match status" value="1"/>
</dbReference>
<dbReference type="UniPathway" id="UPA00031">
    <property type="reaction ID" value="UER00012"/>
</dbReference>
<dbReference type="InterPro" id="IPR004839">
    <property type="entry name" value="Aminotransferase_I/II_large"/>
</dbReference>
<sequence length="363" mass="41765">MFLNKVVNDLNPYKVTSHKAWENIGDKSVLKLDWNEATIPPSPKVNEALIDFIQNGRLNWYPETANLKLKKKLAEYVDVEPDNLEYFSSSDGLHEYILRAFVDYEDTVVMIAPTYDNFRAVAESVGARVDYYYLDKKYDYKFDIEDFSDYLNKVRPKAVYLCNPNNPTGNIYSPEEIKTLIKRFNDVLFIVDEAYYEFNTNSASHFVNEYENILICRTFSKAFGLASIRFGYAISSKQNIAGISKIRNPKSVSSFAQVAAMAALDDVEYMWQYVNEINCAKDIFIENLINLGVKVLSSAGGNFVFVDLENKADRCIEQLEQRNIFIRSYSKVGRSEGLVRITVGTREQMSHFMSIFEDVYTSF</sequence>
<comment type="similarity">
    <text evidence="3">Belongs to the class-II pyridoxal-phosphate-dependent aminotransferase family. Histidinol-phosphate aminotransferase subfamily.</text>
</comment>
<dbReference type="AlphaFoldDB" id="A0A5P5X5H6"/>
<name>A0A5P5X5H6_VIBPH</name>
<dbReference type="Gene3D" id="3.40.640.10">
    <property type="entry name" value="Type I PLP-dependent aspartate aminotransferase-like (Major domain)"/>
    <property type="match status" value="1"/>
</dbReference>
<gene>
    <name evidence="12" type="primary">wfdP</name>
</gene>
<dbReference type="GO" id="GO:0000105">
    <property type="term" value="P:L-histidine biosynthetic process"/>
    <property type="evidence" value="ECO:0007669"/>
    <property type="project" value="UniProtKB-UniPathway"/>
</dbReference>
<evidence type="ECO:0000256" key="9">
    <source>
        <dbReference type="ARBA" id="ARBA00047481"/>
    </source>
</evidence>
<feature type="domain" description="Aminotransferase class I/classII large" evidence="11">
    <location>
        <begin position="28"/>
        <end position="353"/>
    </location>
</feature>
<comment type="subunit">
    <text evidence="4">Homodimer.</text>
</comment>
<dbReference type="Gene3D" id="3.90.1150.10">
    <property type="entry name" value="Aspartate Aminotransferase, domain 1"/>
    <property type="match status" value="1"/>
</dbReference>
<keyword evidence="6 12" id="KW-0032">Aminotransferase</keyword>
<evidence type="ECO:0000313" key="12">
    <source>
        <dbReference type="EMBL" id="QFF90511.1"/>
    </source>
</evidence>
<dbReference type="InterPro" id="IPR015421">
    <property type="entry name" value="PyrdxlP-dep_Trfase_major"/>
</dbReference>
<evidence type="ECO:0000256" key="1">
    <source>
        <dbReference type="ARBA" id="ARBA00001933"/>
    </source>
</evidence>
<accession>A0A5P5X5H6</accession>
<dbReference type="GO" id="GO:0030170">
    <property type="term" value="F:pyridoxal phosphate binding"/>
    <property type="evidence" value="ECO:0007669"/>
    <property type="project" value="InterPro"/>
</dbReference>
<evidence type="ECO:0000256" key="2">
    <source>
        <dbReference type="ARBA" id="ARBA00005011"/>
    </source>
</evidence>
<comment type="catalytic activity">
    <reaction evidence="9">
        <text>L-histidinol phosphate + 2-oxoglutarate = 3-(imidazol-4-yl)-2-oxopropyl phosphate + L-glutamate</text>
        <dbReference type="Rhea" id="RHEA:23744"/>
        <dbReference type="ChEBI" id="CHEBI:16810"/>
        <dbReference type="ChEBI" id="CHEBI:29985"/>
        <dbReference type="ChEBI" id="CHEBI:57766"/>
        <dbReference type="ChEBI" id="CHEBI:57980"/>
        <dbReference type="EC" id="2.6.1.9"/>
    </reaction>
</comment>
<dbReference type="InterPro" id="IPR050106">
    <property type="entry name" value="HistidinolP_aminotransfase"/>
</dbReference>
<evidence type="ECO:0000256" key="10">
    <source>
        <dbReference type="RuleBase" id="RU003693"/>
    </source>
</evidence>
<evidence type="ECO:0000256" key="6">
    <source>
        <dbReference type="ARBA" id="ARBA00022576"/>
    </source>
</evidence>
<dbReference type="PANTHER" id="PTHR43643">
    <property type="entry name" value="HISTIDINOL-PHOSPHATE AMINOTRANSFERASE 2"/>
    <property type="match status" value="1"/>
</dbReference>
<evidence type="ECO:0000256" key="5">
    <source>
        <dbReference type="ARBA" id="ARBA00012748"/>
    </source>
</evidence>
<comment type="pathway">
    <text evidence="2">Amino-acid biosynthesis; L-histidine biosynthesis; L-histidine from 5-phospho-alpha-D-ribose 1-diphosphate: step 7/9.</text>
</comment>
<dbReference type="PROSITE" id="PS00599">
    <property type="entry name" value="AA_TRANSFER_CLASS_2"/>
    <property type="match status" value="1"/>
</dbReference>
<proteinExistence type="inferred from homology"/>
<keyword evidence="8 10" id="KW-0663">Pyridoxal phosphate</keyword>
<evidence type="ECO:0000256" key="4">
    <source>
        <dbReference type="ARBA" id="ARBA00011738"/>
    </source>
</evidence>
<protein>
    <recommendedName>
        <fullName evidence="5">histidinol-phosphate transaminase</fullName>
        <ecNumber evidence="5">2.6.1.9</ecNumber>
    </recommendedName>
</protein>
<dbReference type="SUPFAM" id="SSF53383">
    <property type="entry name" value="PLP-dependent transferases"/>
    <property type="match status" value="1"/>
</dbReference>
<dbReference type="EMBL" id="MK473649">
    <property type="protein sequence ID" value="QFF90511.1"/>
    <property type="molecule type" value="Genomic_DNA"/>
</dbReference>
<evidence type="ECO:0000256" key="7">
    <source>
        <dbReference type="ARBA" id="ARBA00022679"/>
    </source>
</evidence>
<dbReference type="CDD" id="cd00609">
    <property type="entry name" value="AAT_like"/>
    <property type="match status" value="1"/>
</dbReference>
<dbReference type="PANTHER" id="PTHR43643:SF3">
    <property type="entry name" value="HISTIDINOL-PHOSPHATE AMINOTRANSFERASE"/>
    <property type="match status" value="1"/>
</dbReference>
<evidence type="ECO:0000256" key="8">
    <source>
        <dbReference type="ARBA" id="ARBA00022898"/>
    </source>
</evidence>
<evidence type="ECO:0000259" key="11">
    <source>
        <dbReference type="Pfam" id="PF00155"/>
    </source>
</evidence>
<organism evidence="12">
    <name type="scientific">Vibrio parahaemolyticus</name>
    <dbReference type="NCBI Taxonomy" id="670"/>
    <lineage>
        <taxon>Bacteria</taxon>
        <taxon>Pseudomonadati</taxon>
        <taxon>Pseudomonadota</taxon>
        <taxon>Gammaproteobacteria</taxon>
        <taxon>Vibrionales</taxon>
        <taxon>Vibrionaceae</taxon>
        <taxon>Vibrio</taxon>
    </lineage>
</organism>
<dbReference type="InterPro" id="IPR005861">
    <property type="entry name" value="HisP_aminotrans"/>
</dbReference>